<evidence type="ECO:0000256" key="2">
    <source>
        <dbReference type="ARBA" id="ARBA00022448"/>
    </source>
</evidence>
<accession>A0A094QAD8</accession>
<dbReference type="Pfam" id="PF01566">
    <property type="entry name" value="Nramp"/>
    <property type="match status" value="1"/>
</dbReference>
<dbReference type="NCBIfam" id="NF037982">
    <property type="entry name" value="Nramp_1"/>
    <property type="match status" value="1"/>
</dbReference>
<dbReference type="GO" id="GO:0005886">
    <property type="term" value="C:plasma membrane"/>
    <property type="evidence" value="ECO:0007669"/>
    <property type="project" value="TreeGrafter"/>
</dbReference>
<evidence type="ECO:0000256" key="4">
    <source>
        <dbReference type="ARBA" id="ARBA00022989"/>
    </source>
</evidence>
<evidence type="ECO:0000256" key="3">
    <source>
        <dbReference type="ARBA" id="ARBA00022692"/>
    </source>
</evidence>
<dbReference type="GO" id="GO:0034755">
    <property type="term" value="P:iron ion transmembrane transport"/>
    <property type="evidence" value="ECO:0007669"/>
    <property type="project" value="TreeGrafter"/>
</dbReference>
<dbReference type="PANTHER" id="PTHR11706:SF33">
    <property type="entry name" value="NATURAL RESISTANCE-ASSOCIATED MACROPHAGE PROTEIN 2"/>
    <property type="match status" value="1"/>
</dbReference>
<proteinExistence type="predicted"/>
<sequence>MRHHPSRKRLRGKGYLSRLGPGIVSGAADDDPSGIATYSQIGAATGFRLVWGVVFLLPFAFAVQEACARLAIVTGQGLAGIIRTRLPRPVLYISVVLVAVANTINIAADLASMAAALNLILPIPQMLGVVGFAVVILALEILVPYHRYAKFLRWLCLSLVAYVAVLFVVQVPWAEVGMNAVVPHFLWAKADIALLIAMAGTTISPYLFFWQSAEEVEARNAEGVTGADRGHMRAMRGDVAAGMLATVVVAGAILVTAAATLNANGIMNIQTAEQAAQALAPIAGPFASLLFLIGIVGTGLLTVPVLAGATSYALAETFGWSESLEKKPTQARAFYAIILLSILVGLALNLGGIDAIQFLIIAAIINGLTAPFLMAVIWWLARDKKLMGRWASRWWSQGLMALAILAMTGLPVLWLLAP</sequence>
<feature type="transmembrane region" description="Helical" evidence="6">
    <location>
        <begin position="90"/>
        <end position="108"/>
    </location>
</feature>
<feature type="transmembrane region" description="Helical" evidence="6">
    <location>
        <begin position="393"/>
        <end position="417"/>
    </location>
</feature>
<evidence type="ECO:0000256" key="5">
    <source>
        <dbReference type="ARBA" id="ARBA00023136"/>
    </source>
</evidence>
<feature type="transmembrane region" description="Helical" evidence="6">
    <location>
        <begin position="358"/>
        <end position="381"/>
    </location>
</feature>
<reference evidence="7" key="1">
    <citation type="submission" date="2014-06" db="EMBL/GenBank/DDBJ databases">
        <title>Key roles for freshwater Actinobacteria revealed by deep metagenomic sequencing.</title>
        <authorList>
            <person name="Ghai R."/>
            <person name="Mizuno C.M."/>
            <person name="Picazo A."/>
            <person name="Camacho A."/>
            <person name="Rodriguez-Valera F."/>
        </authorList>
    </citation>
    <scope>NUCLEOTIDE SEQUENCE</scope>
</reference>
<organism evidence="7">
    <name type="scientific">freshwater metagenome</name>
    <dbReference type="NCBI Taxonomy" id="449393"/>
    <lineage>
        <taxon>unclassified sequences</taxon>
        <taxon>metagenomes</taxon>
        <taxon>ecological metagenomes</taxon>
    </lineage>
</organism>
<dbReference type="GO" id="GO:0005384">
    <property type="term" value="F:manganese ion transmembrane transporter activity"/>
    <property type="evidence" value="ECO:0007669"/>
    <property type="project" value="TreeGrafter"/>
</dbReference>
<feature type="transmembrane region" description="Helical" evidence="6">
    <location>
        <begin position="289"/>
        <end position="312"/>
    </location>
</feature>
<feature type="transmembrane region" description="Helical" evidence="6">
    <location>
        <begin position="333"/>
        <end position="352"/>
    </location>
</feature>
<feature type="transmembrane region" description="Helical" evidence="6">
    <location>
        <begin position="114"/>
        <end position="139"/>
    </location>
</feature>
<feature type="transmembrane region" description="Helical" evidence="6">
    <location>
        <begin position="239"/>
        <end position="261"/>
    </location>
</feature>
<gene>
    <name evidence="7" type="ORF">GM51_3480</name>
</gene>
<evidence type="ECO:0008006" key="8">
    <source>
        <dbReference type="Google" id="ProtNLM"/>
    </source>
</evidence>
<evidence type="ECO:0000256" key="1">
    <source>
        <dbReference type="ARBA" id="ARBA00004141"/>
    </source>
</evidence>
<evidence type="ECO:0000256" key="6">
    <source>
        <dbReference type="SAM" id="Phobius"/>
    </source>
</evidence>
<keyword evidence="2" id="KW-0813">Transport</keyword>
<dbReference type="InterPro" id="IPR001046">
    <property type="entry name" value="NRAMP_fam"/>
</dbReference>
<comment type="caution">
    <text evidence="7">The sequence shown here is derived from an EMBL/GenBank/DDBJ whole genome shotgun (WGS) entry which is preliminary data.</text>
</comment>
<keyword evidence="5 6" id="KW-0472">Membrane</keyword>
<protein>
    <recommendedName>
        <fullName evidence="8">Divalent metal cation transporter</fullName>
    </recommendedName>
</protein>
<evidence type="ECO:0000313" key="7">
    <source>
        <dbReference type="EMBL" id="KGA21195.1"/>
    </source>
</evidence>
<dbReference type="EMBL" id="JNSL01000012">
    <property type="protein sequence ID" value="KGA21195.1"/>
    <property type="molecule type" value="Genomic_DNA"/>
</dbReference>
<name>A0A094QAD8_9ZZZZ</name>
<dbReference type="AlphaFoldDB" id="A0A094QAD8"/>
<dbReference type="GO" id="GO:0015086">
    <property type="term" value="F:cadmium ion transmembrane transporter activity"/>
    <property type="evidence" value="ECO:0007669"/>
    <property type="project" value="TreeGrafter"/>
</dbReference>
<feature type="transmembrane region" description="Helical" evidence="6">
    <location>
        <begin position="151"/>
        <end position="173"/>
    </location>
</feature>
<comment type="subcellular location">
    <subcellularLocation>
        <location evidence="1">Membrane</location>
        <topology evidence="1">Multi-pass membrane protein</topology>
    </subcellularLocation>
</comment>
<keyword evidence="3 6" id="KW-0812">Transmembrane</keyword>
<dbReference type="PANTHER" id="PTHR11706">
    <property type="entry name" value="SOLUTE CARRIER PROTEIN FAMILY 11 MEMBER"/>
    <property type="match status" value="1"/>
</dbReference>
<feature type="transmembrane region" description="Helical" evidence="6">
    <location>
        <begin position="185"/>
        <end position="209"/>
    </location>
</feature>
<keyword evidence="4 6" id="KW-1133">Transmembrane helix</keyword>